<dbReference type="PROSITE" id="PS50835">
    <property type="entry name" value="IG_LIKE"/>
    <property type="match status" value="1"/>
</dbReference>
<dbReference type="PANTHER" id="PTHR10075">
    <property type="entry name" value="BASIGIN RELATED"/>
    <property type="match status" value="1"/>
</dbReference>
<evidence type="ECO:0000256" key="3">
    <source>
        <dbReference type="ARBA" id="ARBA00023319"/>
    </source>
</evidence>
<gene>
    <name evidence="5" type="ORF">OFLC_LOCUS6175</name>
</gene>
<dbReference type="GO" id="GO:0005886">
    <property type="term" value="C:plasma membrane"/>
    <property type="evidence" value="ECO:0007669"/>
    <property type="project" value="TreeGrafter"/>
</dbReference>
<dbReference type="FunFam" id="2.60.40.10:FF:000032">
    <property type="entry name" value="palladin isoform X1"/>
    <property type="match status" value="1"/>
</dbReference>
<dbReference type="SUPFAM" id="SSF48726">
    <property type="entry name" value="Immunoglobulin"/>
    <property type="match status" value="2"/>
</dbReference>
<dbReference type="InterPro" id="IPR036179">
    <property type="entry name" value="Ig-like_dom_sf"/>
</dbReference>
<protein>
    <recommendedName>
        <fullName evidence="4">Ig-like domain-containing protein</fullName>
    </recommendedName>
</protein>
<dbReference type="GO" id="GO:0070593">
    <property type="term" value="P:dendrite self-avoidance"/>
    <property type="evidence" value="ECO:0007669"/>
    <property type="project" value="TreeGrafter"/>
</dbReference>
<dbReference type="SMART" id="SM00408">
    <property type="entry name" value="IGc2"/>
    <property type="match status" value="1"/>
</dbReference>
<evidence type="ECO:0000256" key="2">
    <source>
        <dbReference type="ARBA" id="ARBA00023157"/>
    </source>
</evidence>
<dbReference type="GO" id="GO:0007156">
    <property type="term" value="P:homophilic cell adhesion via plasma membrane adhesion molecules"/>
    <property type="evidence" value="ECO:0007669"/>
    <property type="project" value="TreeGrafter"/>
</dbReference>
<dbReference type="EMBL" id="UZAJ01005729">
    <property type="protein sequence ID" value="VDO45670.1"/>
    <property type="molecule type" value="Genomic_DNA"/>
</dbReference>
<dbReference type="GO" id="GO:0098632">
    <property type="term" value="F:cell-cell adhesion mediator activity"/>
    <property type="evidence" value="ECO:0007669"/>
    <property type="project" value="TreeGrafter"/>
</dbReference>
<dbReference type="Gene3D" id="2.60.40.10">
    <property type="entry name" value="Immunoglobulins"/>
    <property type="match status" value="2"/>
</dbReference>
<dbReference type="InterPro" id="IPR003598">
    <property type="entry name" value="Ig_sub2"/>
</dbReference>
<dbReference type="InterPro" id="IPR013098">
    <property type="entry name" value="Ig_I-set"/>
</dbReference>
<dbReference type="AlphaFoldDB" id="A0A3P7VCW8"/>
<dbReference type="InterPro" id="IPR007110">
    <property type="entry name" value="Ig-like_dom"/>
</dbReference>
<dbReference type="InterPro" id="IPR003599">
    <property type="entry name" value="Ig_sub"/>
</dbReference>
<proteinExistence type="predicted"/>
<accession>A0A3P7VCW8</accession>
<reference evidence="5 6" key="1">
    <citation type="submission" date="2018-11" db="EMBL/GenBank/DDBJ databases">
        <authorList>
            <consortium name="Pathogen Informatics"/>
        </authorList>
    </citation>
    <scope>NUCLEOTIDE SEQUENCE [LARGE SCALE GENOMIC DNA]</scope>
</reference>
<dbReference type="Pfam" id="PF07679">
    <property type="entry name" value="I-set"/>
    <property type="match status" value="1"/>
</dbReference>
<keyword evidence="6" id="KW-1185">Reference proteome</keyword>
<dbReference type="PANTHER" id="PTHR10075:SF14">
    <property type="entry name" value="CELL ADHESION MOLECULE DSCAM2-RELATED"/>
    <property type="match status" value="1"/>
</dbReference>
<keyword evidence="3" id="KW-0393">Immunoglobulin domain</keyword>
<evidence type="ECO:0000256" key="1">
    <source>
        <dbReference type="ARBA" id="ARBA00022737"/>
    </source>
</evidence>
<dbReference type="Proteomes" id="UP000267606">
    <property type="component" value="Unassembled WGS sequence"/>
</dbReference>
<organism evidence="5 6">
    <name type="scientific">Onchocerca flexuosa</name>
    <dbReference type="NCBI Taxonomy" id="387005"/>
    <lineage>
        <taxon>Eukaryota</taxon>
        <taxon>Metazoa</taxon>
        <taxon>Ecdysozoa</taxon>
        <taxon>Nematoda</taxon>
        <taxon>Chromadorea</taxon>
        <taxon>Rhabditida</taxon>
        <taxon>Spirurina</taxon>
        <taxon>Spiruromorpha</taxon>
        <taxon>Filarioidea</taxon>
        <taxon>Onchocercidae</taxon>
        <taxon>Onchocerca</taxon>
    </lineage>
</organism>
<sequence length="182" mass="20080">MLQITKANRAYEILLTGEGESVLVIPYAVIKTTGTFKCVAENSEGSTAFETQLTVHSLVSRKSSQSQQQEKLAPSFTMDLTDIGVAIGHPVTLKCCVQGIPEPQLKWVFINDSQQTSVMRTTTDSAWVQYRQGDTCEMKTESVVKTQQGTYQCIATNEHGKAMTQCYLLVGGINFCMIKKVI</sequence>
<dbReference type="SMART" id="SM00409">
    <property type="entry name" value="IG"/>
    <property type="match status" value="1"/>
</dbReference>
<keyword evidence="1" id="KW-0677">Repeat</keyword>
<dbReference type="GO" id="GO:0030424">
    <property type="term" value="C:axon"/>
    <property type="evidence" value="ECO:0007669"/>
    <property type="project" value="TreeGrafter"/>
</dbReference>
<evidence type="ECO:0000259" key="4">
    <source>
        <dbReference type="PROSITE" id="PS50835"/>
    </source>
</evidence>
<keyword evidence="2" id="KW-1015">Disulfide bond</keyword>
<name>A0A3P7VCW8_9BILA</name>
<dbReference type="InterPro" id="IPR013783">
    <property type="entry name" value="Ig-like_fold"/>
</dbReference>
<dbReference type="GO" id="GO:0007411">
    <property type="term" value="P:axon guidance"/>
    <property type="evidence" value="ECO:0007669"/>
    <property type="project" value="TreeGrafter"/>
</dbReference>
<evidence type="ECO:0000313" key="6">
    <source>
        <dbReference type="Proteomes" id="UP000267606"/>
    </source>
</evidence>
<feature type="domain" description="Ig-like" evidence="4">
    <location>
        <begin position="74"/>
        <end position="164"/>
    </location>
</feature>
<evidence type="ECO:0000313" key="5">
    <source>
        <dbReference type="EMBL" id="VDO45670.1"/>
    </source>
</evidence>